<dbReference type="EMBL" id="KE504575">
    <property type="protein sequence ID" value="EPS92459.1"/>
    <property type="molecule type" value="Genomic_DNA"/>
</dbReference>
<reference evidence="2 3" key="1">
    <citation type="journal article" date="2012" name="Science">
        <title>The Paleozoic origin of enzymatic lignin decomposition reconstructed from 31 fungal genomes.</title>
        <authorList>
            <person name="Floudas D."/>
            <person name="Binder M."/>
            <person name="Riley R."/>
            <person name="Barry K."/>
            <person name="Blanchette R.A."/>
            <person name="Henrissat B."/>
            <person name="Martinez A.T."/>
            <person name="Otillar R."/>
            <person name="Spatafora J.W."/>
            <person name="Yadav J.S."/>
            <person name="Aerts A."/>
            <person name="Benoit I."/>
            <person name="Boyd A."/>
            <person name="Carlson A."/>
            <person name="Copeland A."/>
            <person name="Coutinho P.M."/>
            <person name="de Vries R.P."/>
            <person name="Ferreira P."/>
            <person name="Findley K."/>
            <person name="Foster B."/>
            <person name="Gaskell J."/>
            <person name="Glotzer D."/>
            <person name="Gorecki P."/>
            <person name="Heitman J."/>
            <person name="Hesse C."/>
            <person name="Hori C."/>
            <person name="Igarashi K."/>
            <person name="Jurgens J.A."/>
            <person name="Kallen N."/>
            <person name="Kersten P."/>
            <person name="Kohler A."/>
            <person name="Kuees U."/>
            <person name="Kumar T.K.A."/>
            <person name="Kuo A."/>
            <person name="LaButti K."/>
            <person name="Larrondo L.F."/>
            <person name="Lindquist E."/>
            <person name="Ling A."/>
            <person name="Lombard V."/>
            <person name="Lucas S."/>
            <person name="Lundell T."/>
            <person name="Martin R."/>
            <person name="McLaughlin D.J."/>
            <person name="Morgenstern I."/>
            <person name="Morin E."/>
            <person name="Murat C."/>
            <person name="Nagy L.G."/>
            <person name="Nolan M."/>
            <person name="Ohm R.A."/>
            <person name="Patyshakuliyeva A."/>
            <person name="Rokas A."/>
            <person name="Ruiz-Duenas F.J."/>
            <person name="Sabat G."/>
            <person name="Salamov A."/>
            <person name="Samejima M."/>
            <person name="Schmutz J."/>
            <person name="Slot J.C."/>
            <person name="St John F."/>
            <person name="Stenlid J."/>
            <person name="Sun H."/>
            <person name="Sun S."/>
            <person name="Syed K."/>
            <person name="Tsang A."/>
            <person name="Wiebenga A."/>
            <person name="Young D."/>
            <person name="Pisabarro A."/>
            <person name="Eastwood D.C."/>
            <person name="Martin F."/>
            <person name="Cullen D."/>
            <person name="Grigoriev I.V."/>
            <person name="Hibbett D.S."/>
        </authorList>
    </citation>
    <scope>NUCLEOTIDE SEQUENCE</scope>
    <source>
        <strain evidence="3">FP-58527</strain>
    </source>
</reference>
<dbReference type="HOGENOM" id="CLU_2960771_0_0_1"/>
<accession>S8F086</accession>
<keyword evidence="3" id="KW-1185">Reference proteome</keyword>
<name>S8F086_FOMSC</name>
<evidence type="ECO:0000256" key="1">
    <source>
        <dbReference type="SAM" id="MobiDB-lite"/>
    </source>
</evidence>
<dbReference type="Proteomes" id="UP000015241">
    <property type="component" value="Unassembled WGS sequence"/>
</dbReference>
<proteinExistence type="predicted"/>
<sequence length="59" mass="6539">MARRSSRGLTSSLKSLLPRGPELSLGWAQPLVRVIEDERASACPSRRRAQTQFSAARKT</sequence>
<protein>
    <submittedName>
        <fullName evidence="2">Uncharacterized protein</fullName>
    </submittedName>
</protein>
<feature type="compositionally biased region" description="Polar residues" evidence="1">
    <location>
        <begin position="50"/>
        <end position="59"/>
    </location>
</feature>
<feature type="region of interest" description="Disordered" evidence="1">
    <location>
        <begin position="40"/>
        <end position="59"/>
    </location>
</feature>
<dbReference type="AlphaFoldDB" id="S8F086"/>
<dbReference type="InParanoid" id="S8F086"/>
<evidence type="ECO:0000313" key="2">
    <source>
        <dbReference type="EMBL" id="EPS92459.1"/>
    </source>
</evidence>
<feature type="region of interest" description="Disordered" evidence="1">
    <location>
        <begin position="1"/>
        <end position="22"/>
    </location>
</feature>
<organism evidence="2 3">
    <name type="scientific">Fomitopsis schrenkii</name>
    <name type="common">Brown rot fungus</name>
    <dbReference type="NCBI Taxonomy" id="2126942"/>
    <lineage>
        <taxon>Eukaryota</taxon>
        <taxon>Fungi</taxon>
        <taxon>Dikarya</taxon>
        <taxon>Basidiomycota</taxon>
        <taxon>Agaricomycotina</taxon>
        <taxon>Agaricomycetes</taxon>
        <taxon>Polyporales</taxon>
        <taxon>Fomitopsis</taxon>
    </lineage>
</organism>
<gene>
    <name evidence="2" type="ORF">FOMPIDRAFT_1056855</name>
</gene>
<evidence type="ECO:0000313" key="3">
    <source>
        <dbReference type="Proteomes" id="UP000015241"/>
    </source>
</evidence>